<comment type="caution">
    <text evidence="2">The sequence shown here is derived from an EMBL/GenBank/DDBJ whole genome shotgun (WGS) entry which is preliminary data.</text>
</comment>
<evidence type="ECO:0000313" key="2">
    <source>
        <dbReference type="EMBL" id="TWU14742.1"/>
    </source>
</evidence>
<organism evidence="2 3">
    <name type="scientific">Symmachiella macrocystis</name>
    <dbReference type="NCBI Taxonomy" id="2527985"/>
    <lineage>
        <taxon>Bacteria</taxon>
        <taxon>Pseudomonadati</taxon>
        <taxon>Planctomycetota</taxon>
        <taxon>Planctomycetia</taxon>
        <taxon>Planctomycetales</taxon>
        <taxon>Planctomycetaceae</taxon>
        <taxon>Symmachiella</taxon>
    </lineage>
</organism>
<comment type="similarity">
    <text evidence="1">Belongs to the phD/YefM antitoxin family.</text>
</comment>
<dbReference type="AlphaFoldDB" id="A0A5C6BSN0"/>
<name>A0A5C6BSN0_9PLAN</name>
<dbReference type="RefSeq" id="WP_197532519.1">
    <property type="nucleotide sequence ID" value="NZ_SJPP01000001.1"/>
</dbReference>
<evidence type="ECO:0000256" key="1">
    <source>
        <dbReference type="ARBA" id="ARBA00009981"/>
    </source>
</evidence>
<evidence type="ECO:0008006" key="4">
    <source>
        <dbReference type="Google" id="ProtNLM"/>
    </source>
</evidence>
<dbReference type="EMBL" id="SJPP01000001">
    <property type="protein sequence ID" value="TWU14742.1"/>
    <property type="molecule type" value="Genomic_DNA"/>
</dbReference>
<gene>
    <name evidence="2" type="ORF">CA54_36110</name>
</gene>
<accession>A0A5C6BSN0</accession>
<evidence type="ECO:0000313" key="3">
    <source>
        <dbReference type="Proteomes" id="UP000320735"/>
    </source>
</evidence>
<dbReference type="SUPFAM" id="SSF143120">
    <property type="entry name" value="YefM-like"/>
    <property type="match status" value="1"/>
</dbReference>
<dbReference type="InterPro" id="IPR036165">
    <property type="entry name" value="YefM-like_sf"/>
</dbReference>
<dbReference type="Proteomes" id="UP000320735">
    <property type="component" value="Unassembled WGS sequence"/>
</dbReference>
<reference evidence="2 3" key="1">
    <citation type="submission" date="2019-02" db="EMBL/GenBank/DDBJ databases">
        <title>Deep-cultivation of Planctomycetes and their phenomic and genomic characterization uncovers novel biology.</title>
        <authorList>
            <person name="Wiegand S."/>
            <person name="Jogler M."/>
            <person name="Boedeker C."/>
            <person name="Pinto D."/>
            <person name="Vollmers J."/>
            <person name="Rivas-Marin E."/>
            <person name="Kohn T."/>
            <person name="Peeters S.H."/>
            <person name="Heuer A."/>
            <person name="Rast P."/>
            <person name="Oberbeckmann S."/>
            <person name="Bunk B."/>
            <person name="Jeske O."/>
            <person name="Meyerdierks A."/>
            <person name="Storesund J.E."/>
            <person name="Kallscheuer N."/>
            <person name="Luecker S."/>
            <person name="Lage O.M."/>
            <person name="Pohl T."/>
            <person name="Merkel B.J."/>
            <person name="Hornburger P."/>
            <person name="Mueller R.-W."/>
            <person name="Bruemmer F."/>
            <person name="Labrenz M."/>
            <person name="Spormann A.M."/>
            <person name="Op Den Camp H."/>
            <person name="Overmann J."/>
            <person name="Amann R."/>
            <person name="Jetten M.S.M."/>
            <person name="Mascher T."/>
            <person name="Medema M.H."/>
            <person name="Devos D.P."/>
            <person name="Kaster A.-K."/>
            <person name="Ovreas L."/>
            <person name="Rohde M."/>
            <person name="Galperin M.Y."/>
            <person name="Jogler C."/>
        </authorList>
    </citation>
    <scope>NUCLEOTIDE SEQUENCE [LARGE SCALE GENOMIC DNA]</scope>
    <source>
        <strain evidence="2 3">CA54</strain>
    </source>
</reference>
<protein>
    <recommendedName>
        <fullName evidence="4">Antitoxin</fullName>
    </recommendedName>
</protein>
<proteinExistence type="inferred from homology"/>
<keyword evidence="3" id="KW-1185">Reference proteome</keyword>
<sequence length="87" mass="10217">MPFERVLPISQLREILGFAYKVVVETDEPIIVQRYSRQDVALVPLWEWRFLKELEERVKAGDFSGREVFGEDADSEATWLDDGRESR</sequence>